<keyword evidence="9 10" id="KW-0998">Cell outer membrane</keyword>
<name>A0A5C6XBT1_9DELT</name>
<feature type="domain" description="TonB-dependent receptor plug" evidence="15">
    <location>
        <begin position="106"/>
        <end position="209"/>
    </location>
</feature>
<evidence type="ECO:0000256" key="7">
    <source>
        <dbReference type="ARBA" id="ARBA00023136"/>
    </source>
</evidence>
<evidence type="ECO:0000256" key="2">
    <source>
        <dbReference type="ARBA" id="ARBA00022448"/>
    </source>
</evidence>
<evidence type="ECO:0000256" key="3">
    <source>
        <dbReference type="ARBA" id="ARBA00022452"/>
    </source>
</evidence>
<dbReference type="CDD" id="cd01347">
    <property type="entry name" value="ligand_gated_channel"/>
    <property type="match status" value="1"/>
</dbReference>
<evidence type="ECO:0000313" key="17">
    <source>
        <dbReference type="Proteomes" id="UP000321412"/>
    </source>
</evidence>
<dbReference type="PROSITE" id="PS52016">
    <property type="entry name" value="TONB_DEPENDENT_REC_3"/>
    <property type="match status" value="1"/>
</dbReference>
<keyword evidence="2 10" id="KW-0813">Transport</keyword>
<keyword evidence="7 10" id="KW-0472">Membrane</keyword>
<dbReference type="PANTHER" id="PTHR30069:SF29">
    <property type="entry name" value="HEMOGLOBIN AND HEMOGLOBIN-HAPTOGLOBIN-BINDING PROTEIN 1-RELATED"/>
    <property type="match status" value="1"/>
</dbReference>
<evidence type="ECO:0000256" key="1">
    <source>
        <dbReference type="ARBA" id="ARBA00004571"/>
    </source>
</evidence>
<feature type="compositionally biased region" description="Basic and acidic residues" evidence="12">
    <location>
        <begin position="50"/>
        <end position="62"/>
    </location>
</feature>
<evidence type="ECO:0000256" key="10">
    <source>
        <dbReference type="PROSITE-ProRule" id="PRU01360"/>
    </source>
</evidence>
<dbReference type="AlphaFoldDB" id="A0A5C6XBT1"/>
<dbReference type="InterPro" id="IPR000531">
    <property type="entry name" value="Beta-barrel_TonB"/>
</dbReference>
<dbReference type="InterPro" id="IPR037066">
    <property type="entry name" value="Plug_dom_sf"/>
</dbReference>
<dbReference type="RefSeq" id="WP_146982032.1">
    <property type="nucleotide sequence ID" value="NZ_VOSM01000006.1"/>
</dbReference>
<keyword evidence="3 10" id="KW-1134">Transmembrane beta strand</keyword>
<organism evidence="16 17">
    <name type="scientific">Lujinxingia vulgaris</name>
    <dbReference type="NCBI Taxonomy" id="2600176"/>
    <lineage>
        <taxon>Bacteria</taxon>
        <taxon>Deltaproteobacteria</taxon>
        <taxon>Bradymonadales</taxon>
        <taxon>Lujinxingiaceae</taxon>
        <taxon>Lujinxingia</taxon>
    </lineage>
</organism>
<evidence type="ECO:0000256" key="5">
    <source>
        <dbReference type="ARBA" id="ARBA00022729"/>
    </source>
</evidence>
<dbReference type="SUPFAM" id="SSF56935">
    <property type="entry name" value="Porins"/>
    <property type="match status" value="1"/>
</dbReference>
<proteinExistence type="inferred from homology"/>
<evidence type="ECO:0000256" key="11">
    <source>
        <dbReference type="RuleBase" id="RU003357"/>
    </source>
</evidence>
<dbReference type="PANTHER" id="PTHR30069">
    <property type="entry name" value="TONB-DEPENDENT OUTER MEMBRANE RECEPTOR"/>
    <property type="match status" value="1"/>
</dbReference>
<dbReference type="Gene3D" id="2.170.130.10">
    <property type="entry name" value="TonB-dependent receptor, plug domain"/>
    <property type="match status" value="1"/>
</dbReference>
<evidence type="ECO:0000256" key="6">
    <source>
        <dbReference type="ARBA" id="ARBA00023077"/>
    </source>
</evidence>
<dbReference type="GO" id="GO:0009279">
    <property type="term" value="C:cell outer membrane"/>
    <property type="evidence" value="ECO:0007669"/>
    <property type="project" value="UniProtKB-SubCell"/>
</dbReference>
<dbReference type="Gene3D" id="2.40.170.20">
    <property type="entry name" value="TonB-dependent receptor, beta-barrel domain"/>
    <property type="match status" value="1"/>
</dbReference>
<dbReference type="InterPro" id="IPR039426">
    <property type="entry name" value="TonB-dep_rcpt-like"/>
</dbReference>
<feature type="signal peptide" evidence="13">
    <location>
        <begin position="1"/>
        <end position="34"/>
    </location>
</feature>
<keyword evidence="4 10" id="KW-0812">Transmembrane</keyword>
<evidence type="ECO:0000256" key="9">
    <source>
        <dbReference type="ARBA" id="ARBA00023237"/>
    </source>
</evidence>
<comment type="similarity">
    <text evidence="10 11">Belongs to the TonB-dependent receptor family.</text>
</comment>
<reference evidence="16 17" key="1">
    <citation type="submission" date="2019-08" db="EMBL/GenBank/DDBJ databases">
        <title>Bradymonadales sp. TMQ4.</title>
        <authorList>
            <person name="Liang Q."/>
        </authorList>
    </citation>
    <scope>NUCLEOTIDE SEQUENCE [LARGE SCALE GENOMIC DNA]</scope>
    <source>
        <strain evidence="16 17">TMQ4</strain>
    </source>
</reference>
<evidence type="ECO:0000256" key="13">
    <source>
        <dbReference type="SAM" id="SignalP"/>
    </source>
</evidence>
<dbReference type="InterPro" id="IPR036942">
    <property type="entry name" value="Beta-barrel_TonB_sf"/>
</dbReference>
<dbReference type="GO" id="GO:0015344">
    <property type="term" value="F:siderophore uptake transmembrane transporter activity"/>
    <property type="evidence" value="ECO:0007669"/>
    <property type="project" value="TreeGrafter"/>
</dbReference>
<feature type="chain" id="PRO_5022848605" evidence="13">
    <location>
        <begin position="35"/>
        <end position="698"/>
    </location>
</feature>
<dbReference type="Pfam" id="PF07715">
    <property type="entry name" value="Plug"/>
    <property type="match status" value="1"/>
</dbReference>
<evidence type="ECO:0000256" key="8">
    <source>
        <dbReference type="ARBA" id="ARBA00023170"/>
    </source>
</evidence>
<evidence type="ECO:0000259" key="14">
    <source>
        <dbReference type="Pfam" id="PF00593"/>
    </source>
</evidence>
<accession>A0A5C6XBT1</accession>
<keyword evidence="17" id="KW-1185">Reference proteome</keyword>
<feature type="region of interest" description="Disordered" evidence="12">
    <location>
        <begin position="32"/>
        <end position="93"/>
    </location>
</feature>
<keyword evidence="6 11" id="KW-0798">TonB box</keyword>
<keyword evidence="5 13" id="KW-0732">Signal</keyword>
<feature type="domain" description="TonB-dependent receptor-like beta-barrel" evidence="14">
    <location>
        <begin position="261"/>
        <end position="674"/>
    </location>
</feature>
<evidence type="ECO:0000313" key="16">
    <source>
        <dbReference type="EMBL" id="TXD36197.1"/>
    </source>
</evidence>
<gene>
    <name evidence="16" type="ORF">FRC98_13825</name>
</gene>
<dbReference type="EMBL" id="VOSM01000006">
    <property type="protein sequence ID" value="TXD36197.1"/>
    <property type="molecule type" value="Genomic_DNA"/>
</dbReference>
<evidence type="ECO:0000259" key="15">
    <source>
        <dbReference type="Pfam" id="PF07715"/>
    </source>
</evidence>
<protein>
    <submittedName>
        <fullName evidence="16">TonB-dependent receptor</fullName>
    </submittedName>
</protein>
<dbReference type="OrthoDB" id="9800913at2"/>
<dbReference type="GO" id="GO:0044718">
    <property type="term" value="P:siderophore transmembrane transport"/>
    <property type="evidence" value="ECO:0007669"/>
    <property type="project" value="TreeGrafter"/>
</dbReference>
<dbReference type="Proteomes" id="UP000321412">
    <property type="component" value="Unassembled WGS sequence"/>
</dbReference>
<dbReference type="Pfam" id="PF00593">
    <property type="entry name" value="TonB_dep_Rec_b-barrel"/>
    <property type="match status" value="1"/>
</dbReference>
<evidence type="ECO:0000256" key="4">
    <source>
        <dbReference type="ARBA" id="ARBA00022692"/>
    </source>
</evidence>
<dbReference type="InterPro" id="IPR012910">
    <property type="entry name" value="Plug_dom"/>
</dbReference>
<comment type="caution">
    <text evidence="16">The sequence shown here is derived from an EMBL/GenBank/DDBJ whole genome shotgun (WGS) entry which is preliminary data.</text>
</comment>
<keyword evidence="8 16" id="KW-0675">Receptor</keyword>
<sequence>MTPLASPRRPPHTPRYLLRVLAFSLALSPTSAFAQDASEADGTPEASTEAPREDRDEERTAPEDEGAPDATKSLTEAPTHTADPTREKRRARGPLVVTGTRRAQRIEDSPVPVTVIDRDAIEASGARDVSEILAAQAGAELVPTVGGTGVRLQGMDSDYVLILVDGQRVAGRVNGVVDLDRFNARNIEQVEVLRGPGSALYGADAMAGVINIITRKSKEPYEAEATLGYGQRNQIEAGGRAGMNREGWRAHLEANHRQADGYDLSPQDIFSTGSAYNETQAGAGGALDLGEHWELGARGSYLLRRQERVDPGASRAVFDRLNAYEDGLASIYAQHEGQGRLRTTATFQVFRNQFFYDQRRSDALDRYEDSSESQAIVESVYERTLSDTNILTLGVEGALHRFDSERLEGGGGARDRLALFAQDEWFFGDAQQLVLMPGIRLDLDSQYGFHPSPALSARYQVFEDLNLLGSAAMAYRAPSFQELLLDFENPAVGYVIEGNPDLEPETSRSFQLGAQWRPLERLDVEINLFWNELDNLIGTTTTESAGAGQALVFSYKNIASARTRGLESMLRLRPGKGVRLELGYTLTDTLDRDQSRPLEGRAPHRLSFTFGADRLPLGLKANLRAQLTSARTYYFDGTTELAEPEIAPPSALVDAHLWRDFGDHFSVSLQGTNLLNQGDARFLPIAPRALFAALSARY</sequence>
<comment type="subcellular location">
    <subcellularLocation>
        <location evidence="1 10">Cell outer membrane</location>
        <topology evidence="1 10">Multi-pass membrane protein</topology>
    </subcellularLocation>
</comment>
<evidence type="ECO:0000256" key="12">
    <source>
        <dbReference type="SAM" id="MobiDB-lite"/>
    </source>
</evidence>